<gene>
    <name evidence="2" type="ORF">SAMN05444008_1122</name>
</gene>
<accession>A0A1M5EDK9</accession>
<feature type="domain" description="PIN" evidence="1">
    <location>
        <begin position="7"/>
        <end position="74"/>
    </location>
</feature>
<keyword evidence="3" id="KW-1185">Reference proteome</keyword>
<dbReference type="InterPro" id="IPR002850">
    <property type="entry name" value="PIN_toxin-like"/>
</dbReference>
<sequence length="81" mass="9668">MPRTKHRLVIDTNLWVSLLLTKGFAKFDPILFGEHIVLLFSRELLDEFIEVARRPKFKRYFAIEDLQQLLALRTYSNYLKA</sequence>
<dbReference type="NCBIfam" id="TIGR00305">
    <property type="entry name" value="putative toxin-antitoxin system toxin component, PIN family"/>
    <property type="match status" value="1"/>
</dbReference>
<dbReference type="Proteomes" id="UP000184368">
    <property type="component" value="Unassembled WGS sequence"/>
</dbReference>
<reference evidence="2 3" key="1">
    <citation type="submission" date="2016-11" db="EMBL/GenBank/DDBJ databases">
        <authorList>
            <person name="Jaros S."/>
            <person name="Januszkiewicz K."/>
            <person name="Wedrychowicz H."/>
        </authorList>
    </citation>
    <scope>NUCLEOTIDE SEQUENCE [LARGE SCALE GENOMIC DNA]</scope>
    <source>
        <strain evidence="2 3">DSM 26897</strain>
    </source>
</reference>
<proteinExistence type="predicted"/>
<evidence type="ECO:0000313" key="3">
    <source>
        <dbReference type="Proteomes" id="UP000184368"/>
    </source>
</evidence>
<name>A0A1M5EDK9_9BACT</name>
<evidence type="ECO:0000259" key="1">
    <source>
        <dbReference type="Pfam" id="PF13470"/>
    </source>
</evidence>
<dbReference type="Pfam" id="PF13470">
    <property type="entry name" value="PIN_3"/>
    <property type="match status" value="1"/>
</dbReference>
<organism evidence="2 3">
    <name type="scientific">Cnuella takakiae</name>
    <dbReference type="NCBI Taxonomy" id="1302690"/>
    <lineage>
        <taxon>Bacteria</taxon>
        <taxon>Pseudomonadati</taxon>
        <taxon>Bacteroidota</taxon>
        <taxon>Chitinophagia</taxon>
        <taxon>Chitinophagales</taxon>
        <taxon>Chitinophagaceae</taxon>
        <taxon>Cnuella</taxon>
    </lineage>
</organism>
<protein>
    <submittedName>
        <fullName evidence="2">Putative toxin-antitoxin system toxin component, PIN family</fullName>
    </submittedName>
</protein>
<dbReference type="InterPro" id="IPR002716">
    <property type="entry name" value="PIN_dom"/>
</dbReference>
<dbReference type="EMBL" id="FQUO01000012">
    <property type="protein sequence ID" value="SHF77214.1"/>
    <property type="molecule type" value="Genomic_DNA"/>
</dbReference>
<dbReference type="RefSeq" id="WP_083596590.1">
    <property type="nucleotide sequence ID" value="NZ_FQUO01000012.1"/>
</dbReference>
<evidence type="ECO:0000313" key="2">
    <source>
        <dbReference type="EMBL" id="SHF77214.1"/>
    </source>
</evidence>
<dbReference type="AlphaFoldDB" id="A0A1M5EDK9"/>